<comment type="caution">
    <text evidence="1">The sequence shown here is derived from an EMBL/GenBank/DDBJ whole genome shotgun (WGS) entry which is preliminary data.</text>
</comment>
<evidence type="ECO:0000313" key="2">
    <source>
        <dbReference type="Proteomes" id="UP000297496"/>
    </source>
</evidence>
<gene>
    <name evidence="1" type="ORF">EXE59_14760</name>
</gene>
<dbReference type="AlphaFoldDB" id="A0A4Z1C471"/>
<protein>
    <submittedName>
        <fullName evidence="1">Uncharacterized protein</fullName>
    </submittedName>
</protein>
<proteinExistence type="predicted"/>
<organism evidence="1 2">
    <name type="scientific">Nocardioides eburneiflavus</name>
    <dbReference type="NCBI Taxonomy" id="2518372"/>
    <lineage>
        <taxon>Bacteria</taxon>
        <taxon>Bacillati</taxon>
        <taxon>Actinomycetota</taxon>
        <taxon>Actinomycetes</taxon>
        <taxon>Propionibacteriales</taxon>
        <taxon>Nocardioidaceae</taxon>
        <taxon>Nocardioides</taxon>
    </lineage>
</organism>
<keyword evidence="2" id="KW-1185">Reference proteome</keyword>
<name>A0A4Z1C471_9ACTN</name>
<sequence>MTAEIPAISLESWKTLSRDTARVWTRLVLRRQIEPATVGTVVLERCASGRLREAYPVSEHDIEVRVTELPPVVLTSLLGDLVAAILAADPHCRRVIYAVPEGDLELLGAAEDAGFRFVVDVELPDGPVSLGVAEPAWVTFVDLDLERVPHT</sequence>
<dbReference type="RefSeq" id="WP_135839587.1">
    <property type="nucleotide sequence ID" value="NZ_SRRO01000001.1"/>
</dbReference>
<accession>A0A4Z1C471</accession>
<reference evidence="1 2" key="1">
    <citation type="submission" date="2019-04" db="EMBL/GenBank/DDBJ databases">
        <title>Three New Species of Nocardioides, Nocardioides euryhalodurans sp. nov., Nocardioides seonyuensis sp. nov. and Nocardioides eburneoflavus sp. nov. Isolated from Soil.</title>
        <authorList>
            <person name="Roh S.G."/>
            <person name="Lee C."/>
            <person name="Kim M.-K."/>
            <person name="Kim S.B."/>
        </authorList>
    </citation>
    <scope>NUCLEOTIDE SEQUENCE [LARGE SCALE GENOMIC DNA]</scope>
    <source>
        <strain evidence="1 2">MMS17-SY213</strain>
    </source>
</reference>
<dbReference type="Proteomes" id="UP000297496">
    <property type="component" value="Unassembled WGS sequence"/>
</dbReference>
<dbReference type="EMBL" id="SRRO01000001">
    <property type="protein sequence ID" value="TGN65084.1"/>
    <property type="molecule type" value="Genomic_DNA"/>
</dbReference>
<dbReference type="OrthoDB" id="5083029at2"/>
<evidence type="ECO:0000313" key="1">
    <source>
        <dbReference type="EMBL" id="TGN65084.1"/>
    </source>
</evidence>